<dbReference type="InterPro" id="IPR014752">
    <property type="entry name" value="Arrestin-like_C"/>
</dbReference>
<evidence type="ECO:0008006" key="4">
    <source>
        <dbReference type="Google" id="ProtNLM"/>
    </source>
</evidence>
<accession>A0A166TBI2</accession>
<organism evidence="2 3">
    <name type="scientific">Athelia psychrophila</name>
    <dbReference type="NCBI Taxonomy" id="1759441"/>
    <lineage>
        <taxon>Eukaryota</taxon>
        <taxon>Fungi</taxon>
        <taxon>Dikarya</taxon>
        <taxon>Basidiomycota</taxon>
        <taxon>Agaricomycotina</taxon>
        <taxon>Agaricomycetes</taxon>
        <taxon>Agaricomycetidae</taxon>
        <taxon>Atheliales</taxon>
        <taxon>Atheliaceae</taxon>
        <taxon>Athelia</taxon>
    </lineage>
</organism>
<dbReference type="OrthoDB" id="2742096at2759"/>
<sequence length="556" mass="62073">MASTLEPLFSESRPIQLRVGRNDCGQCEVLSSDTIGVYGIVQIDTSRLETIRLAELRLTSRIEGKVPRSEVMPSKTISSRAFSEKRLKIWEEGSVQSLPGTDTLELPFSIPLPPNTPPSTKRRGNLTPFNVSYHLTLHVMRKRPRYDVDIQREIIILPSLTRAARESSINWGTGGDLIRENSFHFSRGKYKGAMHMRICLAGQDRPFPLDAQKPFPFSVTFTTFSLPVEKTINPKSGRDSPALTPTVKAQDRGALLRLKLLRRTTVLGDQSKTYRDVCATLGKLEDAALVLDRVGKQEWIQYPELEGKGRWVQQFVFRSDFELASKTVIPSFKSKYFNVSYELELSACLPLYIASKEGFKITIPVEIYRPGIENHAYLSDSTAAPPYIRGQMAHTSMPSNDIMNQDISGYGGASATLDRRGYAWNEQQIRQPSVAGVSLSVMATSDRPYADRYCTLPLGAGGAAVLSSSTSQLSDEQRRARTQNIEQQIQTLQQEMDNLGIAPERAPSTADWNAQDFGGETGMSAHNPPTVSRDRQDHELLPDEPPPSYDMIRTLE</sequence>
<evidence type="ECO:0000313" key="2">
    <source>
        <dbReference type="EMBL" id="KZP30435.1"/>
    </source>
</evidence>
<feature type="compositionally biased region" description="Basic and acidic residues" evidence="1">
    <location>
        <begin position="532"/>
        <end position="541"/>
    </location>
</feature>
<keyword evidence="3" id="KW-1185">Reference proteome</keyword>
<name>A0A166TBI2_9AGAM</name>
<dbReference type="EMBL" id="KV417493">
    <property type="protein sequence ID" value="KZP30435.1"/>
    <property type="molecule type" value="Genomic_DNA"/>
</dbReference>
<gene>
    <name evidence="2" type="ORF">FIBSPDRAFT_1038116</name>
</gene>
<dbReference type="Proteomes" id="UP000076532">
    <property type="component" value="Unassembled WGS sequence"/>
</dbReference>
<dbReference type="STRING" id="436010.A0A166TBI2"/>
<dbReference type="Gene3D" id="2.60.40.640">
    <property type="match status" value="1"/>
</dbReference>
<evidence type="ECO:0000313" key="3">
    <source>
        <dbReference type="Proteomes" id="UP000076532"/>
    </source>
</evidence>
<dbReference type="AlphaFoldDB" id="A0A166TBI2"/>
<feature type="region of interest" description="Disordered" evidence="1">
    <location>
        <begin position="504"/>
        <end position="556"/>
    </location>
</feature>
<evidence type="ECO:0000256" key="1">
    <source>
        <dbReference type="SAM" id="MobiDB-lite"/>
    </source>
</evidence>
<proteinExistence type="predicted"/>
<protein>
    <recommendedName>
        <fullName evidence="4">Arrestin-like N-terminal domain-containing protein</fullName>
    </recommendedName>
</protein>
<reference evidence="2 3" key="1">
    <citation type="journal article" date="2016" name="Mol. Biol. Evol.">
        <title>Comparative Genomics of Early-Diverging Mushroom-Forming Fungi Provides Insights into the Origins of Lignocellulose Decay Capabilities.</title>
        <authorList>
            <person name="Nagy L.G."/>
            <person name="Riley R."/>
            <person name="Tritt A."/>
            <person name="Adam C."/>
            <person name="Daum C."/>
            <person name="Floudas D."/>
            <person name="Sun H."/>
            <person name="Yadav J.S."/>
            <person name="Pangilinan J."/>
            <person name="Larsson K.H."/>
            <person name="Matsuura K."/>
            <person name="Barry K."/>
            <person name="Labutti K."/>
            <person name="Kuo R."/>
            <person name="Ohm R.A."/>
            <person name="Bhattacharya S.S."/>
            <person name="Shirouzu T."/>
            <person name="Yoshinaga Y."/>
            <person name="Martin F.M."/>
            <person name="Grigoriev I.V."/>
            <person name="Hibbett D.S."/>
        </authorList>
    </citation>
    <scope>NUCLEOTIDE SEQUENCE [LARGE SCALE GENOMIC DNA]</scope>
    <source>
        <strain evidence="2 3">CBS 109695</strain>
    </source>
</reference>